<dbReference type="Pfam" id="PF14031">
    <property type="entry name" value="D-ser_dehydrat"/>
    <property type="match status" value="1"/>
</dbReference>
<accession>A0A2W7N481</accession>
<dbReference type="Gene3D" id="2.40.37.20">
    <property type="entry name" value="D-serine dehydratase-like domain"/>
    <property type="match status" value="1"/>
</dbReference>
<dbReference type="InterPro" id="IPR029066">
    <property type="entry name" value="PLP-binding_barrel"/>
</dbReference>
<dbReference type="SMART" id="SM01119">
    <property type="entry name" value="D-ser_dehydrat"/>
    <property type="match status" value="1"/>
</dbReference>
<dbReference type="Proteomes" id="UP000248916">
    <property type="component" value="Unassembled WGS sequence"/>
</dbReference>
<dbReference type="AlphaFoldDB" id="A0A2W7N481"/>
<dbReference type="InterPro" id="IPR001608">
    <property type="entry name" value="Ala_racemase_N"/>
</dbReference>
<reference evidence="4 5" key="1">
    <citation type="submission" date="2018-06" db="EMBL/GenBank/DDBJ databases">
        <title>Genomic Encyclopedia of Archaeal and Bacterial Type Strains, Phase II (KMG-II): from individual species to whole genera.</title>
        <authorList>
            <person name="Goeker M."/>
        </authorList>
    </citation>
    <scope>NUCLEOTIDE SEQUENCE [LARGE SCALE GENOMIC DNA]</scope>
    <source>
        <strain evidence="4 5">DSM 22009</strain>
    </source>
</reference>
<comment type="similarity">
    <text evidence="1">Belongs to the DSD1 family.</text>
</comment>
<sequence length="387" mass="41118">MITAPENKGAPSVPDDLVTPCLLVDEAVMSRNIERMRQQADKLGVMLRPHLKTTKSVDIARRVLAEGIGPATVSTLAEAEVFAAAGVRDILYAVGIAPAKLQRVIELRRGGCDLTVILDSPEQAEAVARASRDGGQVIPALIEIDCDGHRGGIGPSDPALAEIGRQLHHDGAELRGVMAHAGESYRAETRDAQAAFSEAERQAVVSAAEVLRQAGLPCPVLSVGSTPTALAARELGGITELRAGVYVFFDLFMTGIGVCEMSDIALSVLTRVIGHQYDRGRIVIDAGWMALSRDRGTANQSVDQGYGVVCDEAGRPFPDLIVIEANQEHGVVGSRSGDGALPDLPIGTRLRILPNHACATAAQHARYEVLASRSGTGRQTWERFAGW</sequence>
<dbReference type="InterPro" id="IPR051466">
    <property type="entry name" value="D-amino_acid_metab_enzyme"/>
</dbReference>
<evidence type="ECO:0000259" key="3">
    <source>
        <dbReference type="SMART" id="SM01119"/>
    </source>
</evidence>
<evidence type="ECO:0000256" key="2">
    <source>
        <dbReference type="ARBA" id="ARBA00023239"/>
    </source>
</evidence>
<dbReference type="CDD" id="cd06812">
    <property type="entry name" value="PLPDE_III_DSD_D-TA_like_1"/>
    <property type="match status" value="1"/>
</dbReference>
<evidence type="ECO:0000313" key="5">
    <source>
        <dbReference type="Proteomes" id="UP000248916"/>
    </source>
</evidence>
<dbReference type="InterPro" id="IPR026956">
    <property type="entry name" value="D-ser_dehydrat-like_dom"/>
</dbReference>
<dbReference type="InterPro" id="IPR042208">
    <property type="entry name" value="D-ser_dehydrat-like_sf"/>
</dbReference>
<dbReference type="GO" id="GO:0036088">
    <property type="term" value="P:D-serine catabolic process"/>
    <property type="evidence" value="ECO:0007669"/>
    <property type="project" value="TreeGrafter"/>
</dbReference>
<evidence type="ECO:0000256" key="1">
    <source>
        <dbReference type="ARBA" id="ARBA00005323"/>
    </source>
</evidence>
<gene>
    <name evidence="4" type="ORF">LX81_02732</name>
</gene>
<dbReference type="GO" id="GO:0008721">
    <property type="term" value="F:D-serine ammonia-lyase activity"/>
    <property type="evidence" value="ECO:0007669"/>
    <property type="project" value="TreeGrafter"/>
</dbReference>
<organism evidence="4 5">
    <name type="scientific">Palleronia aestuarii</name>
    <dbReference type="NCBI Taxonomy" id="568105"/>
    <lineage>
        <taxon>Bacteria</taxon>
        <taxon>Pseudomonadati</taxon>
        <taxon>Pseudomonadota</taxon>
        <taxon>Alphaproteobacteria</taxon>
        <taxon>Rhodobacterales</taxon>
        <taxon>Roseobacteraceae</taxon>
        <taxon>Palleronia</taxon>
    </lineage>
</organism>
<dbReference type="Pfam" id="PF01168">
    <property type="entry name" value="Ala_racemase_N"/>
    <property type="match status" value="1"/>
</dbReference>
<dbReference type="EMBL" id="QKZL01000012">
    <property type="protein sequence ID" value="PZX14881.1"/>
    <property type="molecule type" value="Genomic_DNA"/>
</dbReference>
<evidence type="ECO:0000313" key="4">
    <source>
        <dbReference type="EMBL" id="PZX14881.1"/>
    </source>
</evidence>
<name>A0A2W7N481_9RHOB</name>
<comment type="caution">
    <text evidence="4">The sequence shown here is derived from an EMBL/GenBank/DDBJ whole genome shotgun (WGS) entry which is preliminary data.</text>
</comment>
<dbReference type="PANTHER" id="PTHR28004:SF2">
    <property type="entry name" value="D-SERINE DEHYDRATASE"/>
    <property type="match status" value="1"/>
</dbReference>
<proteinExistence type="inferred from homology"/>
<keyword evidence="2" id="KW-0456">Lyase</keyword>
<protein>
    <submittedName>
        <fullName evidence="4">D-serine deaminase-like pyridoxal phosphate-dependent protein</fullName>
    </submittedName>
</protein>
<dbReference type="Gene3D" id="3.20.20.10">
    <property type="entry name" value="Alanine racemase"/>
    <property type="match status" value="1"/>
</dbReference>
<dbReference type="SUPFAM" id="SSF51419">
    <property type="entry name" value="PLP-binding barrel"/>
    <property type="match status" value="1"/>
</dbReference>
<dbReference type="PANTHER" id="PTHR28004">
    <property type="entry name" value="ZGC:162816-RELATED"/>
    <property type="match status" value="1"/>
</dbReference>
<keyword evidence="5" id="KW-1185">Reference proteome</keyword>
<feature type="domain" description="D-serine dehydratase-like" evidence="3">
    <location>
        <begin position="265"/>
        <end position="371"/>
    </location>
</feature>